<protein>
    <submittedName>
        <fullName evidence="1">Uncharacterized protein</fullName>
    </submittedName>
</protein>
<feature type="non-terminal residue" evidence="1">
    <location>
        <position position="52"/>
    </location>
</feature>
<dbReference type="AlphaFoldDB" id="J9DNI3"/>
<accession>J9DNI3</accession>
<organism evidence="1 2">
    <name type="scientific">Wuchereria bancrofti</name>
    <dbReference type="NCBI Taxonomy" id="6293"/>
    <lineage>
        <taxon>Eukaryota</taxon>
        <taxon>Metazoa</taxon>
        <taxon>Ecdysozoa</taxon>
        <taxon>Nematoda</taxon>
        <taxon>Chromadorea</taxon>
        <taxon>Rhabditida</taxon>
        <taxon>Spirurina</taxon>
        <taxon>Spiruromorpha</taxon>
        <taxon>Filarioidea</taxon>
        <taxon>Onchocercidae</taxon>
        <taxon>Wuchereria</taxon>
    </lineage>
</organism>
<comment type="caution">
    <text evidence="1">The sequence shown here is derived from an EMBL/GenBank/DDBJ whole genome shotgun (WGS) entry which is preliminary data.</text>
</comment>
<reference evidence="2" key="1">
    <citation type="submission" date="2012-08" db="EMBL/GenBank/DDBJ databases">
        <title>The Genome Sequence of Wuchereria bancrofti.</title>
        <authorList>
            <person name="Nutman T.B."/>
            <person name="Fink D.L."/>
            <person name="Russ C."/>
            <person name="Young S."/>
            <person name="Zeng Q."/>
            <person name="Koehrsen M."/>
            <person name="Alvarado L."/>
            <person name="Berlin A."/>
            <person name="Chapman S.B."/>
            <person name="Chen Z."/>
            <person name="Freedman E."/>
            <person name="Gellesch M."/>
            <person name="Goldberg J."/>
            <person name="Griggs A."/>
            <person name="Gujja S."/>
            <person name="Heilman E.R."/>
            <person name="Heiman D."/>
            <person name="Hepburn T."/>
            <person name="Howarth C."/>
            <person name="Jen D."/>
            <person name="Larson L."/>
            <person name="Lewis B."/>
            <person name="Mehta T."/>
            <person name="Park D."/>
            <person name="Pearson M."/>
            <person name="Roberts A."/>
            <person name="Saif S."/>
            <person name="Shea T."/>
            <person name="Shenoy N."/>
            <person name="Sisk P."/>
            <person name="Stolte C."/>
            <person name="Sykes S."/>
            <person name="Walk T."/>
            <person name="White J."/>
            <person name="Yandava C."/>
            <person name="Haas B."/>
            <person name="Henn M.R."/>
            <person name="Nusbaum C."/>
            <person name="Birren B."/>
        </authorList>
    </citation>
    <scope>NUCLEOTIDE SEQUENCE [LARGE SCALE GENOMIC DNA]</scope>
    <source>
        <strain evidence="2">NA</strain>
    </source>
</reference>
<evidence type="ECO:0000313" key="1">
    <source>
        <dbReference type="EMBL" id="EJW71193.1"/>
    </source>
</evidence>
<sequence>MHLSKCYLQRRHLVVILAFLGFANIYAMRANLSVAIVQMTSDTVVTTVDGEQ</sequence>
<proteinExistence type="predicted"/>
<gene>
    <name evidence="1" type="ORF">WUBG_17900</name>
</gene>
<evidence type="ECO:0000313" key="2">
    <source>
        <dbReference type="Proteomes" id="UP000004810"/>
    </source>
</evidence>
<dbReference type="Proteomes" id="UP000004810">
    <property type="component" value="Unassembled WGS sequence"/>
</dbReference>
<dbReference type="EMBL" id="ADBV01019258">
    <property type="protein sequence ID" value="EJW71193.1"/>
    <property type="molecule type" value="Genomic_DNA"/>
</dbReference>
<name>J9DNI3_WUCBA</name>